<feature type="domain" description="DNA polymerase III beta sliding clamp C-terminal" evidence="12">
    <location>
        <begin position="246"/>
        <end position="365"/>
    </location>
</feature>
<dbReference type="InterPro" id="IPR001001">
    <property type="entry name" value="DNA_polIII_beta"/>
</dbReference>
<comment type="subcellular location">
    <subcellularLocation>
        <location evidence="1 9">Cytoplasm</location>
    </subcellularLocation>
</comment>
<keyword evidence="3 9" id="KW-0963">Cytoplasm</keyword>
<evidence type="ECO:0000256" key="7">
    <source>
        <dbReference type="ARBA" id="ARBA00022932"/>
    </source>
</evidence>
<dbReference type="CDD" id="cd00140">
    <property type="entry name" value="beta_clamp"/>
    <property type="match status" value="1"/>
</dbReference>
<dbReference type="PANTHER" id="PTHR30478:SF0">
    <property type="entry name" value="BETA SLIDING CLAMP"/>
    <property type="match status" value="1"/>
</dbReference>
<dbReference type="Pfam" id="PF02768">
    <property type="entry name" value="DNA_pol3_beta_3"/>
    <property type="match status" value="1"/>
</dbReference>
<evidence type="ECO:0000259" key="12">
    <source>
        <dbReference type="Pfam" id="PF02768"/>
    </source>
</evidence>
<comment type="function">
    <text evidence="9">Confers DNA tethering and processivity to DNA polymerases and other proteins. Acts as a clamp, forming a ring around DNA (a reaction catalyzed by the clamp-loading complex) which diffuses in an ATP-independent manner freely and bidirectionally along dsDNA. Initially characterized for its ability to contact the catalytic subunit of DNA polymerase III (Pol III), a complex, multichain enzyme responsible for most of the replicative synthesis in bacteria; Pol III exhibits 3'-5' exonuclease proofreading activity. The beta chain is required for initiation of replication as well as for processivity of DNA replication.</text>
</comment>
<evidence type="ECO:0000256" key="3">
    <source>
        <dbReference type="ARBA" id="ARBA00022490"/>
    </source>
</evidence>
<keyword evidence="4 9" id="KW-0808">Transferase</keyword>
<dbReference type="GO" id="GO:0005737">
    <property type="term" value="C:cytoplasm"/>
    <property type="evidence" value="ECO:0007669"/>
    <property type="project" value="UniProtKB-SubCell"/>
</dbReference>
<comment type="similarity">
    <text evidence="2 9">Belongs to the beta sliding clamp family.</text>
</comment>
<evidence type="ECO:0000256" key="6">
    <source>
        <dbReference type="ARBA" id="ARBA00022705"/>
    </source>
</evidence>
<dbReference type="Gene3D" id="3.10.150.10">
    <property type="entry name" value="DNA Polymerase III, subunit A, domain 2"/>
    <property type="match status" value="1"/>
</dbReference>
<proteinExistence type="inferred from homology"/>
<dbReference type="GO" id="GO:0003887">
    <property type="term" value="F:DNA-directed DNA polymerase activity"/>
    <property type="evidence" value="ECO:0007669"/>
    <property type="project" value="UniProtKB-UniRule"/>
</dbReference>
<dbReference type="PANTHER" id="PTHR30478">
    <property type="entry name" value="DNA POLYMERASE III SUBUNIT BETA"/>
    <property type="match status" value="1"/>
</dbReference>
<keyword evidence="5 9" id="KW-0548">Nucleotidyltransferase</keyword>
<evidence type="ECO:0000313" key="14">
    <source>
        <dbReference type="Proteomes" id="UP000177785"/>
    </source>
</evidence>
<dbReference type="AlphaFoldDB" id="A0A1G2G7G7"/>
<dbReference type="GO" id="GO:0009360">
    <property type="term" value="C:DNA polymerase III complex"/>
    <property type="evidence" value="ECO:0007669"/>
    <property type="project" value="InterPro"/>
</dbReference>
<dbReference type="GO" id="GO:0006271">
    <property type="term" value="P:DNA strand elongation involved in DNA replication"/>
    <property type="evidence" value="ECO:0007669"/>
    <property type="project" value="TreeGrafter"/>
</dbReference>
<evidence type="ECO:0000313" key="13">
    <source>
        <dbReference type="EMBL" id="OGZ46195.1"/>
    </source>
</evidence>
<dbReference type="SUPFAM" id="SSF55979">
    <property type="entry name" value="DNA clamp"/>
    <property type="match status" value="3"/>
</dbReference>
<dbReference type="Pfam" id="PF00712">
    <property type="entry name" value="DNA_pol3_beta"/>
    <property type="match status" value="1"/>
</dbReference>
<evidence type="ECO:0000256" key="1">
    <source>
        <dbReference type="ARBA" id="ARBA00004496"/>
    </source>
</evidence>
<gene>
    <name evidence="13" type="ORF">A2756_06345</name>
</gene>
<comment type="subunit">
    <text evidence="9">Forms a ring-shaped head-to-tail homodimer around DNA.</text>
</comment>
<dbReference type="Gene3D" id="3.70.10.10">
    <property type="match status" value="1"/>
</dbReference>
<evidence type="ECO:0000256" key="2">
    <source>
        <dbReference type="ARBA" id="ARBA00010752"/>
    </source>
</evidence>
<dbReference type="SMART" id="SM00480">
    <property type="entry name" value="POL3Bc"/>
    <property type="match status" value="1"/>
</dbReference>
<feature type="domain" description="DNA polymerase III beta sliding clamp central" evidence="11">
    <location>
        <begin position="128"/>
        <end position="243"/>
    </location>
</feature>
<sequence>MKFTCIREQLRRSILLVEKSTARKITLPILGSILFSAEKGKITLTTTNLEIGTETWLSGKVLEEGKIALPARIVGAYISGLSDEHITFTSQGENIIITTASTKTLIKGYPIDDFPLLPKVKKDEEFRLPAQEVRRGLIKTVLAAATSDIKPELSSILCKFSKNALKITATDSFRLAEYTISGLFITVKNLPYILIPIRTAIELIRLLEIETGEIEVVATSGQIMIHGDRFTLISRLTEGAFPDYERIVPQKFAAEVVVEKELLVSTLRAISLFSSKLNDVSLALHVVGMSMKLKTANVDVGEYSADIPIQISGEDLEISFNHRYLFDGIQQIEGKSVFLGFSSATGPVLIKEHNGAGYFYLAMPMKV</sequence>
<organism evidence="13 14">
    <name type="scientific">Candidatus Ryanbacteria bacterium RIFCSPHIGHO2_01_FULL_48_27</name>
    <dbReference type="NCBI Taxonomy" id="1802115"/>
    <lineage>
        <taxon>Bacteria</taxon>
        <taxon>Candidatus Ryaniibacteriota</taxon>
    </lineage>
</organism>
<dbReference type="GO" id="GO:0008408">
    <property type="term" value="F:3'-5' exonuclease activity"/>
    <property type="evidence" value="ECO:0007669"/>
    <property type="project" value="InterPro"/>
</dbReference>
<dbReference type="Proteomes" id="UP000177785">
    <property type="component" value="Unassembled WGS sequence"/>
</dbReference>
<dbReference type="Pfam" id="PF02767">
    <property type="entry name" value="DNA_pol3_beta_2"/>
    <property type="match status" value="1"/>
</dbReference>
<dbReference type="InterPro" id="IPR046938">
    <property type="entry name" value="DNA_clamp_sf"/>
</dbReference>
<evidence type="ECO:0000259" key="10">
    <source>
        <dbReference type="Pfam" id="PF00712"/>
    </source>
</evidence>
<dbReference type="InterPro" id="IPR022635">
    <property type="entry name" value="DNA_polIII_beta_C"/>
</dbReference>
<accession>A0A1G2G7G7</accession>
<evidence type="ECO:0000256" key="5">
    <source>
        <dbReference type="ARBA" id="ARBA00022695"/>
    </source>
</evidence>
<dbReference type="NCBIfam" id="TIGR00663">
    <property type="entry name" value="dnan"/>
    <property type="match status" value="1"/>
</dbReference>
<evidence type="ECO:0000256" key="8">
    <source>
        <dbReference type="ARBA" id="ARBA00023125"/>
    </source>
</evidence>
<dbReference type="InterPro" id="IPR022634">
    <property type="entry name" value="DNA_polIII_beta_N"/>
</dbReference>
<dbReference type="EMBL" id="MHNL01000001">
    <property type="protein sequence ID" value="OGZ46195.1"/>
    <property type="molecule type" value="Genomic_DNA"/>
</dbReference>
<evidence type="ECO:0000256" key="4">
    <source>
        <dbReference type="ARBA" id="ARBA00022679"/>
    </source>
</evidence>
<dbReference type="PIRSF" id="PIRSF000804">
    <property type="entry name" value="DNA_pol_III_b"/>
    <property type="match status" value="1"/>
</dbReference>
<keyword evidence="6 9" id="KW-0235">DNA replication</keyword>
<evidence type="ECO:0000256" key="9">
    <source>
        <dbReference type="PIRNR" id="PIRNR000804"/>
    </source>
</evidence>
<dbReference type="GO" id="GO:0003677">
    <property type="term" value="F:DNA binding"/>
    <property type="evidence" value="ECO:0007669"/>
    <property type="project" value="UniProtKB-UniRule"/>
</dbReference>
<feature type="domain" description="DNA polymerase III beta sliding clamp N-terminal" evidence="10">
    <location>
        <begin position="1"/>
        <end position="118"/>
    </location>
</feature>
<keyword evidence="8" id="KW-0238">DNA-binding</keyword>
<dbReference type="InterPro" id="IPR022637">
    <property type="entry name" value="DNA_polIII_beta_cen"/>
</dbReference>
<name>A0A1G2G7G7_9BACT</name>
<comment type="caution">
    <text evidence="13">The sequence shown here is derived from an EMBL/GenBank/DDBJ whole genome shotgun (WGS) entry which is preliminary data.</text>
</comment>
<dbReference type="STRING" id="1802115.A2756_06345"/>
<protein>
    <recommendedName>
        <fullName evidence="9">Beta sliding clamp</fullName>
    </recommendedName>
</protein>
<keyword evidence="7 9" id="KW-0239">DNA-directed DNA polymerase</keyword>
<reference evidence="13 14" key="1">
    <citation type="journal article" date="2016" name="Nat. Commun.">
        <title>Thousands of microbial genomes shed light on interconnected biogeochemical processes in an aquifer system.</title>
        <authorList>
            <person name="Anantharaman K."/>
            <person name="Brown C.T."/>
            <person name="Hug L.A."/>
            <person name="Sharon I."/>
            <person name="Castelle C.J."/>
            <person name="Probst A.J."/>
            <person name="Thomas B.C."/>
            <person name="Singh A."/>
            <person name="Wilkins M.J."/>
            <person name="Karaoz U."/>
            <person name="Brodie E.L."/>
            <person name="Williams K.H."/>
            <person name="Hubbard S.S."/>
            <person name="Banfield J.F."/>
        </authorList>
    </citation>
    <scope>NUCLEOTIDE SEQUENCE [LARGE SCALE GENOMIC DNA]</scope>
</reference>
<evidence type="ECO:0000259" key="11">
    <source>
        <dbReference type="Pfam" id="PF02767"/>
    </source>
</evidence>